<dbReference type="Proteomes" id="UP000198623">
    <property type="component" value="Unassembled WGS sequence"/>
</dbReference>
<evidence type="ECO:0000256" key="4">
    <source>
        <dbReference type="SAM" id="Phobius"/>
    </source>
</evidence>
<proteinExistence type="predicted"/>
<keyword evidence="4" id="KW-0812">Transmembrane</keyword>
<feature type="transmembrane region" description="Helical" evidence="4">
    <location>
        <begin position="9"/>
        <end position="27"/>
    </location>
</feature>
<keyword evidence="4" id="KW-1133">Transmembrane helix</keyword>
<reference evidence="7" key="1">
    <citation type="submission" date="2016-10" db="EMBL/GenBank/DDBJ databases">
        <authorList>
            <person name="Varghese N."/>
            <person name="Submissions S."/>
        </authorList>
    </citation>
    <scope>NUCLEOTIDE SEQUENCE [LARGE SCALE GENOMIC DNA]</scope>
    <source>
        <strain evidence="7">CGMCC 1.10971</strain>
    </source>
</reference>
<keyword evidence="2 3" id="KW-0175">Coiled coil</keyword>
<dbReference type="PANTHER" id="PTHR32347:SF29">
    <property type="entry name" value="UPF0194 MEMBRANE PROTEIN YBHG"/>
    <property type="match status" value="1"/>
</dbReference>
<dbReference type="Gene3D" id="2.40.30.170">
    <property type="match status" value="1"/>
</dbReference>
<dbReference type="AlphaFoldDB" id="A0A1I2Q684"/>
<dbReference type="STRING" id="1045558.SAMN05216175_104236"/>
<protein>
    <submittedName>
        <fullName evidence="6">HlyD family secretion protein</fullName>
    </submittedName>
</protein>
<evidence type="ECO:0000256" key="1">
    <source>
        <dbReference type="ARBA" id="ARBA00004196"/>
    </source>
</evidence>
<dbReference type="GO" id="GO:0030313">
    <property type="term" value="C:cell envelope"/>
    <property type="evidence" value="ECO:0007669"/>
    <property type="project" value="UniProtKB-SubCell"/>
</dbReference>
<evidence type="ECO:0000256" key="2">
    <source>
        <dbReference type="ARBA" id="ARBA00023054"/>
    </source>
</evidence>
<dbReference type="OrthoDB" id="9791520at2"/>
<dbReference type="EMBL" id="FOOU01000004">
    <property type="protein sequence ID" value="SFG23440.1"/>
    <property type="molecule type" value="Genomic_DNA"/>
</dbReference>
<accession>A0A1I2Q684</accession>
<dbReference type="Gene3D" id="2.40.420.20">
    <property type="match status" value="1"/>
</dbReference>
<comment type="subcellular location">
    <subcellularLocation>
        <location evidence="1">Cell envelope</location>
    </subcellularLocation>
</comment>
<keyword evidence="7" id="KW-1185">Reference proteome</keyword>
<dbReference type="InterPro" id="IPR050465">
    <property type="entry name" value="UPF0194_transport"/>
</dbReference>
<evidence type="ECO:0000259" key="5">
    <source>
        <dbReference type="Pfam" id="PF25989"/>
    </source>
</evidence>
<sequence>MRPLLREHPVVALIAILVTGLIIWGFWPKPILVDVLPARYAPLTITIEEEGRTRVIDRYVIAAPVNGVTCRQQLNVGDSVTQGQVLLGITPLESQGLDPRSRAQAEARLASAESALRAAQEQARASAATAQLAILERNRLQPLADKGLISREIIDKAYTAVQTTSAAKRSADFTVEVAEYDREAARTMLQYSASGQDESLNTAENTNQERVLVRSPINGKILKIARQCEGPVVTGEPLLEIGDPTALEIEVDVLSADAVRIAPGMKVTFDRWGGEQPLTGVVRIIEPTGSTKISALGVEEQRVLIISDFTSPNALWQRLGDGYRVEASFIIWQQQEVLQIPTSSLFRYHNGWAAFVMQDGYARRREIIIGQRNGLMAQVLKGIEAGEKVINHPSDEVDDGVRVTPR</sequence>
<dbReference type="PANTHER" id="PTHR32347">
    <property type="entry name" value="EFFLUX SYSTEM COMPONENT YKNX-RELATED"/>
    <property type="match status" value="1"/>
</dbReference>
<gene>
    <name evidence="6" type="ORF">SAMN05216175_104236</name>
</gene>
<dbReference type="Gene3D" id="1.10.287.470">
    <property type="entry name" value="Helix hairpin bin"/>
    <property type="match status" value="1"/>
</dbReference>
<dbReference type="InterPro" id="IPR058637">
    <property type="entry name" value="YknX-like_C"/>
</dbReference>
<dbReference type="SUPFAM" id="SSF111369">
    <property type="entry name" value="HlyD-like secretion proteins"/>
    <property type="match status" value="1"/>
</dbReference>
<feature type="coiled-coil region" evidence="3">
    <location>
        <begin position="102"/>
        <end position="138"/>
    </location>
</feature>
<dbReference type="Gene3D" id="2.40.50.100">
    <property type="match status" value="1"/>
</dbReference>
<name>A0A1I2Q684_9GAMM</name>
<evidence type="ECO:0000256" key="3">
    <source>
        <dbReference type="SAM" id="Coils"/>
    </source>
</evidence>
<keyword evidence="4" id="KW-0472">Membrane</keyword>
<dbReference type="RefSeq" id="WP_090726607.1">
    <property type="nucleotide sequence ID" value="NZ_FOOU01000004.1"/>
</dbReference>
<evidence type="ECO:0000313" key="6">
    <source>
        <dbReference type="EMBL" id="SFG23440.1"/>
    </source>
</evidence>
<feature type="domain" description="YknX-like C-terminal permuted SH3-like" evidence="5">
    <location>
        <begin position="337"/>
        <end position="404"/>
    </location>
</feature>
<organism evidence="6 7">
    <name type="scientific">Neptunomonas qingdaonensis</name>
    <dbReference type="NCBI Taxonomy" id="1045558"/>
    <lineage>
        <taxon>Bacteria</taxon>
        <taxon>Pseudomonadati</taxon>
        <taxon>Pseudomonadota</taxon>
        <taxon>Gammaproteobacteria</taxon>
        <taxon>Oceanospirillales</taxon>
        <taxon>Oceanospirillaceae</taxon>
        <taxon>Neptunomonas</taxon>
    </lineage>
</organism>
<evidence type="ECO:0000313" key="7">
    <source>
        <dbReference type="Proteomes" id="UP000198623"/>
    </source>
</evidence>
<dbReference type="Pfam" id="PF25989">
    <property type="entry name" value="YknX_C"/>
    <property type="match status" value="1"/>
</dbReference>